<organism evidence="4 5">
    <name type="scientific">Salinirubellus salinus</name>
    <dbReference type="NCBI Taxonomy" id="1364945"/>
    <lineage>
        <taxon>Archaea</taxon>
        <taxon>Methanobacteriati</taxon>
        <taxon>Methanobacteriota</taxon>
        <taxon>Stenosarchaea group</taxon>
        <taxon>Halobacteria</taxon>
        <taxon>Halobacteriales</taxon>
        <taxon>Natronomonadaceae</taxon>
        <taxon>Salinirubellus</taxon>
    </lineage>
</organism>
<evidence type="ECO:0000256" key="2">
    <source>
        <dbReference type="RuleBase" id="RU003750"/>
    </source>
</evidence>
<dbReference type="InterPro" id="IPR000462">
    <property type="entry name" value="CDP-OH_P_trans"/>
</dbReference>
<dbReference type="GeneID" id="74941858"/>
<dbReference type="InterPro" id="IPR048254">
    <property type="entry name" value="CDP_ALCOHOL_P_TRANSF_CS"/>
</dbReference>
<accession>A0A9E7U9A5</accession>
<keyword evidence="3" id="KW-1133">Transmembrane helix</keyword>
<comment type="similarity">
    <text evidence="2">Belongs to the CDP-alcohol phosphatidyltransferase class-I family.</text>
</comment>
<evidence type="ECO:0000256" key="3">
    <source>
        <dbReference type="SAM" id="Phobius"/>
    </source>
</evidence>
<proteinExistence type="inferred from homology"/>
<gene>
    <name evidence="4" type="ORF">N0B31_05510</name>
</gene>
<dbReference type="Pfam" id="PF01066">
    <property type="entry name" value="CDP-OH_P_transf"/>
    <property type="match status" value="1"/>
</dbReference>
<evidence type="ECO:0000313" key="5">
    <source>
        <dbReference type="Proteomes" id="UP001057580"/>
    </source>
</evidence>
<dbReference type="EMBL" id="CP104003">
    <property type="protein sequence ID" value="UWM55741.1"/>
    <property type="molecule type" value="Genomic_DNA"/>
</dbReference>
<dbReference type="RefSeq" id="WP_260594852.1">
    <property type="nucleotide sequence ID" value="NZ_CP104003.1"/>
</dbReference>
<dbReference type="AlphaFoldDB" id="A0A9E7U9A5"/>
<dbReference type="GO" id="GO:0016780">
    <property type="term" value="F:phosphotransferase activity, for other substituted phosphate groups"/>
    <property type="evidence" value="ECO:0007669"/>
    <property type="project" value="InterPro"/>
</dbReference>
<dbReference type="PROSITE" id="PS00379">
    <property type="entry name" value="CDP_ALCOHOL_P_TRANSF"/>
    <property type="match status" value="1"/>
</dbReference>
<keyword evidence="3" id="KW-0472">Membrane</keyword>
<sequence length="215" mass="22219">MTLDRYRNVANRVLDPLVGAAARVGLTPDGVSIVAFLLAVGAGVAFFLAGGSLAVDGVLLPGGAEWYLVGSALVFLNGVLDLVDGQLARRLDVASPAGDLLDHVLDRYADIVVVAGLAAGIERYALGLAAVTGVLMTSYLGTQAQAVGLDRVYGGLVGRADRLALVVLATAVAPFLPGELGPLPLSVVGWLLVFFAIVGHLTAMQRFYHSLRALS</sequence>
<dbReference type="Gene3D" id="1.20.120.1760">
    <property type="match status" value="1"/>
</dbReference>
<dbReference type="InterPro" id="IPR043130">
    <property type="entry name" value="CDP-OH_PTrfase_TM_dom"/>
</dbReference>
<evidence type="ECO:0000313" key="4">
    <source>
        <dbReference type="EMBL" id="UWM55741.1"/>
    </source>
</evidence>
<dbReference type="GO" id="GO:0016020">
    <property type="term" value="C:membrane"/>
    <property type="evidence" value="ECO:0007669"/>
    <property type="project" value="InterPro"/>
</dbReference>
<keyword evidence="1 2" id="KW-0808">Transferase</keyword>
<keyword evidence="3" id="KW-0812">Transmembrane</keyword>
<protein>
    <submittedName>
        <fullName evidence="4">CDP-alcohol phosphatidyltransferase family protein</fullName>
    </submittedName>
</protein>
<dbReference type="Proteomes" id="UP001057580">
    <property type="component" value="Chromosome"/>
</dbReference>
<keyword evidence="5" id="KW-1185">Reference proteome</keyword>
<feature type="transmembrane region" description="Helical" evidence="3">
    <location>
        <begin position="33"/>
        <end position="54"/>
    </location>
</feature>
<dbReference type="GO" id="GO:0008654">
    <property type="term" value="P:phospholipid biosynthetic process"/>
    <property type="evidence" value="ECO:0007669"/>
    <property type="project" value="InterPro"/>
</dbReference>
<reference evidence="4" key="1">
    <citation type="submission" date="2022-09" db="EMBL/GenBank/DDBJ databases">
        <title>Diverse halophilic archaea isolated from saline environments.</title>
        <authorList>
            <person name="Cui H.-L."/>
        </authorList>
    </citation>
    <scope>NUCLEOTIDE SEQUENCE</scope>
    <source>
        <strain evidence="4">ZS-35-S2</strain>
    </source>
</reference>
<name>A0A9E7U9A5_9EURY</name>
<dbReference type="KEGG" id="ssai:N0B31_05510"/>
<feature type="transmembrane region" description="Helical" evidence="3">
    <location>
        <begin position="66"/>
        <end position="83"/>
    </location>
</feature>
<evidence type="ECO:0000256" key="1">
    <source>
        <dbReference type="ARBA" id="ARBA00022679"/>
    </source>
</evidence>
<feature type="transmembrane region" description="Helical" evidence="3">
    <location>
        <begin position="183"/>
        <end position="203"/>
    </location>
</feature>